<sequence>MIPELGLAGIGLADYPRFPELSCSRPSLGATRYEFIAFSLALAKPSAYRGTEKAEARGWIESRRALGGGLSVVTAQSRRSAGH</sequence>
<dbReference type="Proteomes" id="UP000320791">
    <property type="component" value="Unassembled WGS sequence"/>
</dbReference>
<dbReference type="EMBL" id="VOHM01000013">
    <property type="protein sequence ID" value="TWT25051.1"/>
    <property type="molecule type" value="Genomic_DNA"/>
</dbReference>
<gene>
    <name evidence="1" type="ORF">FRX94_07250</name>
</gene>
<name>A0A5C5UEA9_9CORY</name>
<evidence type="ECO:0000313" key="1">
    <source>
        <dbReference type="EMBL" id="TWT25051.1"/>
    </source>
</evidence>
<reference evidence="1 2" key="1">
    <citation type="submission" date="2019-08" db="EMBL/GenBank/DDBJ databases">
        <authorList>
            <person name="Lei W."/>
        </authorList>
    </citation>
    <scope>NUCLEOTIDE SEQUENCE [LARGE SCALE GENOMIC DNA]</scope>
    <source>
        <strain evidence="1 2">CCUG 58627</strain>
    </source>
</reference>
<evidence type="ECO:0000313" key="2">
    <source>
        <dbReference type="Proteomes" id="UP000320791"/>
    </source>
</evidence>
<protein>
    <submittedName>
        <fullName evidence="1">Uncharacterized protein</fullName>
    </submittedName>
</protein>
<organism evidence="1 2">
    <name type="scientific">Corynebacterium canis</name>
    <dbReference type="NCBI Taxonomy" id="679663"/>
    <lineage>
        <taxon>Bacteria</taxon>
        <taxon>Bacillati</taxon>
        <taxon>Actinomycetota</taxon>
        <taxon>Actinomycetes</taxon>
        <taxon>Mycobacteriales</taxon>
        <taxon>Corynebacteriaceae</taxon>
        <taxon>Corynebacterium</taxon>
    </lineage>
</organism>
<dbReference type="AlphaFoldDB" id="A0A5C5UEA9"/>
<keyword evidence="2" id="KW-1185">Reference proteome</keyword>
<dbReference type="RefSeq" id="WP_146324463.1">
    <property type="nucleotide sequence ID" value="NZ_BAABLR010000010.1"/>
</dbReference>
<proteinExistence type="predicted"/>
<accession>A0A5C5UEA9</accession>
<comment type="caution">
    <text evidence="1">The sequence shown here is derived from an EMBL/GenBank/DDBJ whole genome shotgun (WGS) entry which is preliminary data.</text>
</comment>